<evidence type="ECO:0000313" key="2">
    <source>
        <dbReference type="EMBL" id="KAB1200138.1"/>
    </source>
</evidence>
<evidence type="ECO:0000313" key="3">
    <source>
        <dbReference type="Proteomes" id="UP000516437"/>
    </source>
</evidence>
<organism evidence="2 3">
    <name type="scientific">Morella rubra</name>
    <name type="common">Chinese bayberry</name>
    <dbReference type="NCBI Taxonomy" id="262757"/>
    <lineage>
        <taxon>Eukaryota</taxon>
        <taxon>Viridiplantae</taxon>
        <taxon>Streptophyta</taxon>
        <taxon>Embryophyta</taxon>
        <taxon>Tracheophyta</taxon>
        <taxon>Spermatophyta</taxon>
        <taxon>Magnoliopsida</taxon>
        <taxon>eudicotyledons</taxon>
        <taxon>Gunneridae</taxon>
        <taxon>Pentapetalae</taxon>
        <taxon>rosids</taxon>
        <taxon>fabids</taxon>
        <taxon>Fagales</taxon>
        <taxon>Myricaceae</taxon>
        <taxon>Morella</taxon>
    </lineage>
</organism>
<dbReference type="Proteomes" id="UP000516437">
    <property type="component" value="Unassembled WGS sequence"/>
</dbReference>
<dbReference type="EMBL" id="RXIC02000217">
    <property type="protein sequence ID" value="KAB1200138.1"/>
    <property type="molecule type" value="Genomic_DNA"/>
</dbReference>
<gene>
    <name evidence="2" type="ORF">CJ030_MR0G008014</name>
</gene>
<reference evidence="2 3" key="1">
    <citation type="journal article" date="2019" name="Plant Biotechnol. J.">
        <title>The red bayberry genome and genetic basis of sex determination.</title>
        <authorList>
            <person name="Jia H.M."/>
            <person name="Jia H.J."/>
            <person name="Cai Q.L."/>
            <person name="Wang Y."/>
            <person name="Zhao H.B."/>
            <person name="Yang W.F."/>
            <person name="Wang G.Y."/>
            <person name="Li Y.H."/>
            <person name="Zhan D.L."/>
            <person name="Shen Y.T."/>
            <person name="Niu Q.F."/>
            <person name="Chang L."/>
            <person name="Qiu J."/>
            <person name="Zhao L."/>
            <person name="Xie H.B."/>
            <person name="Fu W.Y."/>
            <person name="Jin J."/>
            <person name="Li X.W."/>
            <person name="Jiao Y."/>
            <person name="Zhou C.C."/>
            <person name="Tu T."/>
            <person name="Chai C.Y."/>
            <person name="Gao J.L."/>
            <person name="Fan L.J."/>
            <person name="van de Weg E."/>
            <person name="Wang J.Y."/>
            <person name="Gao Z.S."/>
        </authorList>
    </citation>
    <scope>NUCLEOTIDE SEQUENCE [LARGE SCALE GENOMIC DNA]</scope>
    <source>
        <tissue evidence="2">Leaves</tissue>
    </source>
</reference>
<feature type="region of interest" description="Disordered" evidence="1">
    <location>
        <begin position="57"/>
        <end position="91"/>
    </location>
</feature>
<dbReference type="AlphaFoldDB" id="A0A6A1UJG9"/>
<proteinExistence type="predicted"/>
<comment type="caution">
    <text evidence="2">The sequence shown here is derived from an EMBL/GenBank/DDBJ whole genome shotgun (WGS) entry which is preliminary data.</text>
</comment>
<name>A0A6A1UJG9_9ROSI</name>
<protein>
    <submittedName>
        <fullName evidence="2">Uncharacterized protein</fullName>
    </submittedName>
</protein>
<accession>A0A6A1UJG9</accession>
<keyword evidence="3" id="KW-1185">Reference proteome</keyword>
<dbReference type="OrthoDB" id="1737453at2759"/>
<evidence type="ECO:0000256" key="1">
    <source>
        <dbReference type="SAM" id="MobiDB-lite"/>
    </source>
</evidence>
<sequence>MPPDTISQSPESDATSTVFRDTELTLGLPGEGRPPDHAIGWKNTCTKRGFVETVDLNLGSSPAEPRANALTDEDDKSEAVVDGAGKPPAAK</sequence>